<proteinExistence type="inferred from homology"/>
<keyword evidence="3" id="KW-0732">Signal</keyword>
<name>A0A2R3QH41_9BURK</name>
<dbReference type="Proteomes" id="UP000237925">
    <property type="component" value="Chromosome"/>
</dbReference>
<dbReference type="CDD" id="cd03397">
    <property type="entry name" value="PAP2_acid_phosphatase"/>
    <property type="match status" value="1"/>
</dbReference>
<feature type="chain" id="PRO_5015310646" description="Acid phosphatase" evidence="3">
    <location>
        <begin position="29"/>
        <end position="287"/>
    </location>
</feature>
<evidence type="ECO:0000313" key="6">
    <source>
        <dbReference type="Proteomes" id="UP000237925"/>
    </source>
</evidence>
<reference evidence="5 6" key="1">
    <citation type="submission" date="2018-03" db="EMBL/GenBank/DDBJ databases">
        <title>Genome sequencing of Melaminivora sp.</title>
        <authorList>
            <person name="Kim S.-J."/>
            <person name="Heo J."/>
            <person name="Ahn J.-H."/>
            <person name="Kwon S.-W."/>
        </authorList>
    </citation>
    <scope>NUCLEOTIDE SEQUENCE [LARGE SCALE GENOMIC DNA]</scope>
    <source>
        <strain evidence="5 6">SC2-9</strain>
    </source>
</reference>
<dbReference type="OrthoDB" id="9780507at2"/>
<evidence type="ECO:0000256" key="3">
    <source>
        <dbReference type="SAM" id="SignalP"/>
    </source>
</evidence>
<accession>A0A2R3QH41</accession>
<dbReference type="GO" id="GO:0003993">
    <property type="term" value="F:acid phosphatase activity"/>
    <property type="evidence" value="ECO:0007669"/>
    <property type="project" value="UniProtKB-EC"/>
</dbReference>
<evidence type="ECO:0000256" key="2">
    <source>
        <dbReference type="SAM" id="MobiDB-lite"/>
    </source>
</evidence>
<dbReference type="PIRSF" id="PIRSF000897">
    <property type="entry name" value="Acid_Ptase_ClsA"/>
    <property type="match status" value="1"/>
</dbReference>
<dbReference type="PRINTS" id="PR00483">
    <property type="entry name" value="BACPHPHTASE"/>
</dbReference>
<comment type="similarity">
    <text evidence="1">Belongs to the class A bacterial acid phosphatase family.</text>
</comment>
<feature type="domain" description="Phosphatidic acid phosphatase type 2/haloperoxidase" evidence="4">
    <location>
        <begin position="138"/>
        <end position="247"/>
    </location>
</feature>
<dbReference type="Pfam" id="PF01569">
    <property type="entry name" value="PAP2"/>
    <property type="match status" value="1"/>
</dbReference>
<dbReference type="InterPro" id="IPR001011">
    <property type="entry name" value="Acid_Pase_classA_bac"/>
</dbReference>
<dbReference type="EMBL" id="CP027667">
    <property type="protein sequence ID" value="AVO51083.1"/>
    <property type="molecule type" value="Genomic_DNA"/>
</dbReference>
<feature type="region of interest" description="Disordered" evidence="2">
    <location>
        <begin position="267"/>
        <end position="287"/>
    </location>
</feature>
<dbReference type="SMART" id="SM00014">
    <property type="entry name" value="acidPPc"/>
    <property type="match status" value="1"/>
</dbReference>
<dbReference type="InterPro" id="IPR000326">
    <property type="entry name" value="PAP2/HPO"/>
</dbReference>
<comment type="catalytic activity">
    <reaction evidence="1">
        <text>a phosphate monoester + H2O = an alcohol + phosphate</text>
        <dbReference type="Rhea" id="RHEA:15017"/>
        <dbReference type="ChEBI" id="CHEBI:15377"/>
        <dbReference type="ChEBI" id="CHEBI:30879"/>
        <dbReference type="ChEBI" id="CHEBI:43474"/>
        <dbReference type="ChEBI" id="CHEBI:67140"/>
        <dbReference type="EC" id="3.1.3.2"/>
    </reaction>
</comment>
<keyword evidence="1" id="KW-0378">Hydrolase</keyword>
<organism evidence="5 6">
    <name type="scientific">Melaminivora suipulveris</name>
    <dbReference type="NCBI Taxonomy" id="2109913"/>
    <lineage>
        <taxon>Bacteria</taxon>
        <taxon>Pseudomonadati</taxon>
        <taxon>Pseudomonadota</taxon>
        <taxon>Betaproteobacteria</taxon>
        <taxon>Burkholderiales</taxon>
        <taxon>Comamonadaceae</taxon>
        <taxon>Melaminivora</taxon>
    </lineage>
</organism>
<dbReference type="EC" id="3.1.3.2" evidence="1"/>
<evidence type="ECO:0000313" key="5">
    <source>
        <dbReference type="EMBL" id="AVO51083.1"/>
    </source>
</evidence>
<gene>
    <name evidence="5" type="ORF">C6568_10840</name>
</gene>
<dbReference type="GO" id="GO:0030288">
    <property type="term" value="C:outer membrane-bounded periplasmic space"/>
    <property type="evidence" value="ECO:0007669"/>
    <property type="project" value="InterPro"/>
</dbReference>
<dbReference type="PROSITE" id="PS51257">
    <property type="entry name" value="PROKAR_LIPOPROTEIN"/>
    <property type="match status" value="1"/>
</dbReference>
<keyword evidence="6" id="KW-1185">Reference proteome</keyword>
<evidence type="ECO:0000256" key="1">
    <source>
        <dbReference type="PIRNR" id="PIRNR000897"/>
    </source>
</evidence>
<sequence>MVRPPLSRYAALSWLAALSLLLAGCAHRAQTVEQPLPVPPTAAAEIGELRPGLLRGYLDRKVLPDSLALVSAPPAADSPAFAADQEVYQRTRPLLSGARGQLAARDARLEFPQALEAFACAADLDITESATPHLYTLLRRTLVDAGLSTYRAKDHYQRTRPFALNRQASCTPAEEPKLAKDGSYPSGHSAVGWAWGLVLAELMPERADALLQRSYAFGQSRVVCGVHWQSDVDAGRVVGAAAVARQHADATFQAQLRAAAAEIRESRAAGRGSASANCASEAEALKQ</sequence>
<dbReference type="KEGG" id="mela:C6568_10840"/>
<dbReference type="RefSeq" id="WP_106685470.1">
    <property type="nucleotide sequence ID" value="NZ_CP027667.1"/>
</dbReference>
<protein>
    <recommendedName>
        <fullName evidence="1">Acid phosphatase</fullName>
        <ecNumber evidence="1">3.1.3.2</ecNumber>
    </recommendedName>
</protein>
<dbReference type="InterPro" id="IPR036938">
    <property type="entry name" value="PAP2/HPO_sf"/>
</dbReference>
<feature type="signal peptide" evidence="3">
    <location>
        <begin position="1"/>
        <end position="28"/>
    </location>
</feature>
<feature type="compositionally biased region" description="Low complexity" evidence="2">
    <location>
        <begin position="269"/>
        <end position="287"/>
    </location>
</feature>
<dbReference type="SUPFAM" id="SSF48317">
    <property type="entry name" value="Acid phosphatase/Vanadium-dependent haloperoxidase"/>
    <property type="match status" value="1"/>
</dbReference>
<dbReference type="Gene3D" id="1.20.144.10">
    <property type="entry name" value="Phosphatidic acid phosphatase type 2/haloperoxidase"/>
    <property type="match status" value="1"/>
</dbReference>
<dbReference type="AlphaFoldDB" id="A0A2R3QH41"/>
<evidence type="ECO:0000259" key="4">
    <source>
        <dbReference type="SMART" id="SM00014"/>
    </source>
</evidence>